<dbReference type="InterPro" id="IPR047233">
    <property type="entry name" value="UAH_cupin"/>
</dbReference>
<dbReference type="Proteomes" id="UP000813444">
    <property type="component" value="Unassembled WGS sequence"/>
</dbReference>
<dbReference type="GO" id="GO:0006144">
    <property type="term" value="P:purine nucleobase metabolic process"/>
    <property type="evidence" value="ECO:0007669"/>
    <property type="project" value="UniProtKB-KW"/>
</dbReference>
<evidence type="ECO:0000313" key="6">
    <source>
        <dbReference type="Proteomes" id="UP000813444"/>
    </source>
</evidence>
<keyword evidence="2" id="KW-0659">Purine metabolism</keyword>
<evidence type="ECO:0000256" key="3">
    <source>
        <dbReference type="ARBA" id="ARBA00023239"/>
    </source>
</evidence>
<reference evidence="5" key="1">
    <citation type="journal article" date="2021" name="Nat. Commun.">
        <title>Genetic determinants of endophytism in the Arabidopsis root mycobiome.</title>
        <authorList>
            <person name="Mesny F."/>
            <person name="Miyauchi S."/>
            <person name="Thiergart T."/>
            <person name="Pickel B."/>
            <person name="Atanasova L."/>
            <person name="Karlsson M."/>
            <person name="Huettel B."/>
            <person name="Barry K.W."/>
            <person name="Haridas S."/>
            <person name="Chen C."/>
            <person name="Bauer D."/>
            <person name="Andreopoulos W."/>
            <person name="Pangilinan J."/>
            <person name="LaButti K."/>
            <person name="Riley R."/>
            <person name="Lipzen A."/>
            <person name="Clum A."/>
            <person name="Drula E."/>
            <person name="Henrissat B."/>
            <person name="Kohler A."/>
            <person name="Grigoriev I.V."/>
            <person name="Martin F.M."/>
            <person name="Hacquard S."/>
        </authorList>
    </citation>
    <scope>NUCLEOTIDE SEQUENCE</scope>
    <source>
        <strain evidence="5">MPI-CAGE-CH-0235</strain>
    </source>
</reference>
<proteinExistence type="predicted"/>
<name>A0A8K0SYK2_9HYPO</name>
<comment type="caution">
    <text evidence="5">The sequence shown here is derived from an EMBL/GenBank/DDBJ whole genome shotgun (WGS) entry which is preliminary data.</text>
</comment>
<dbReference type="Gene3D" id="2.60.120.480">
    <property type="entry name" value="Ureidoglycolate hydrolase"/>
    <property type="match status" value="1"/>
</dbReference>
<accession>A0A8K0SYK2</accession>
<gene>
    <name evidence="5" type="ORF">B0I35DRAFT_126104</name>
</gene>
<dbReference type="InterPro" id="IPR011051">
    <property type="entry name" value="RmlC_Cupin_sf"/>
</dbReference>
<dbReference type="InterPro" id="IPR024060">
    <property type="entry name" value="Ureidoglycolate_lyase_dom_sf"/>
</dbReference>
<dbReference type="PANTHER" id="PTHR21221:SF1">
    <property type="entry name" value="UREIDOGLYCOLATE LYASE"/>
    <property type="match status" value="1"/>
</dbReference>
<dbReference type="AlphaFoldDB" id="A0A8K0SYK2"/>
<dbReference type="InterPro" id="IPR007247">
    <property type="entry name" value="Ureidogly_lyase"/>
</dbReference>
<comment type="catalytic activity">
    <reaction evidence="4">
        <text>(S)-ureidoglycolate = urea + glyoxylate</text>
        <dbReference type="Rhea" id="RHEA:11304"/>
        <dbReference type="ChEBI" id="CHEBI:16199"/>
        <dbReference type="ChEBI" id="CHEBI:36655"/>
        <dbReference type="ChEBI" id="CHEBI:57296"/>
        <dbReference type="EC" id="4.3.2.3"/>
    </reaction>
</comment>
<dbReference type="CDD" id="cd20298">
    <property type="entry name" value="cupin_UAH"/>
    <property type="match status" value="1"/>
</dbReference>
<evidence type="ECO:0000256" key="2">
    <source>
        <dbReference type="ARBA" id="ARBA00022631"/>
    </source>
</evidence>
<dbReference type="GO" id="GO:0000256">
    <property type="term" value="P:allantoin catabolic process"/>
    <property type="evidence" value="ECO:0007669"/>
    <property type="project" value="InterPro"/>
</dbReference>
<dbReference type="EMBL" id="JAGPNK010000002">
    <property type="protein sequence ID" value="KAH7326111.1"/>
    <property type="molecule type" value="Genomic_DNA"/>
</dbReference>
<keyword evidence="5" id="KW-0378">Hydrolase</keyword>
<dbReference type="Pfam" id="PF04115">
    <property type="entry name" value="Ureidogly_lyase"/>
    <property type="match status" value="1"/>
</dbReference>
<evidence type="ECO:0000256" key="1">
    <source>
        <dbReference type="ARBA" id="ARBA00011738"/>
    </source>
</evidence>
<dbReference type="GO" id="GO:0050385">
    <property type="term" value="F:ureidoglycolate lyase activity"/>
    <property type="evidence" value="ECO:0007669"/>
    <property type="project" value="UniProtKB-EC"/>
</dbReference>
<dbReference type="PANTHER" id="PTHR21221">
    <property type="entry name" value="UREIDOGLYCOLATE HYDROLASE"/>
    <property type="match status" value="1"/>
</dbReference>
<dbReference type="OrthoDB" id="10266039at2759"/>
<comment type="subunit">
    <text evidence="1">Homodimer.</text>
</comment>
<protein>
    <submittedName>
        <fullName evidence="5">Ureidoglycolate hydrolase</fullName>
    </submittedName>
</protein>
<sequence length="247" mass="26332">MTTLTVSIGEIDVRVVAQPLTQETFAPYGDVIGNPRPDVHPAAFDTASSLPANAFSANQGFAIQYRAAGRVRNLYDQAPSGVASPAISLFCCAARELARGSGPHPEFVVRVLERHPFTTQTFSPLESSADAYLVVVAPSRPPSALDESFPTPVGRGLPGRGLPELRFIKAFIASKRQAVTYGAGTWHAPMVALGKPGTTLNFVVTQFASGVAVEDCQLVEFVSEQGVDEDPRIKIAVPQATARQEKL</sequence>
<evidence type="ECO:0000313" key="5">
    <source>
        <dbReference type="EMBL" id="KAH7326111.1"/>
    </source>
</evidence>
<organism evidence="5 6">
    <name type="scientific">Stachybotrys elegans</name>
    <dbReference type="NCBI Taxonomy" id="80388"/>
    <lineage>
        <taxon>Eukaryota</taxon>
        <taxon>Fungi</taxon>
        <taxon>Dikarya</taxon>
        <taxon>Ascomycota</taxon>
        <taxon>Pezizomycotina</taxon>
        <taxon>Sordariomycetes</taxon>
        <taxon>Hypocreomycetidae</taxon>
        <taxon>Hypocreales</taxon>
        <taxon>Stachybotryaceae</taxon>
        <taxon>Stachybotrys</taxon>
    </lineage>
</organism>
<keyword evidence="3" id="KW-0456">Lyase</keyword>
<dbReference type="GO" id="GO:0004848">
    <property type="term" value="F:ureidoglycolate hydrolase activity"/>
    <property type="evidence" value="ECO:0007669"/>
    <property type="project" value="InterPro"/>
</dbReference>
<evidence type="ECO:0000256" key="4">
    <source>
        <dbReference type="ARBA" id="ARBA00047684"/>
    </source>
</evidence>
<dbReference type="SUPFAM" id="SSF51182">
    <property type="entry name" value="RmlC-like cupins"/>
    <property type="match status" value="1"/>
</dbReference>
<keyword evidence="6" id="KW-1185">Reference proteome</keyword>